<keyword evidence="4" id="KW-1185">Reference proteome</keyword>
<feature type="transmembrane region" description="Helical" evidence="2">
    <location>
        <begin position="75"/>
        <end position="93"/>
    </location>
</feature>
<keyword evidence="2" id="KW-0472">Membrane</keyword>
<evidence type="ECO:0000313" key="4">
    <source>
        <dbReference type="Proteomes" id="UP000266841"/>
    </source>
</evidence>
<protein>
    <submittedName>
        <fullName evidence="3">Uncharacterized protein</fullName>
    </submittedName>
</protein>
<dbReference type="Proteomes" id="UP000266841">
    <property type="component" value="Unassembled WGS sequence"/>
</dbReference>
<proteinExistence type="predicted"/>
<gene>
    <name evidence="3" type="ORF">THAOC_31191</name>
</gene>
<sequence length="111" mass="11855">MGRWGAGATTPSEESVGRWRRGHPYPTTGPRREERPPPADGRGPPAPRPVVPGRPRLLQRERRAVRDRVRRPSRGNLLAVLGFAAGPLVWSVPEALVTAELGSALPGASGG</sequence>
<name>K0R9S3_THAOC</name>
<evidence type="ECO:0000256" key="2">
    <source>
        <dbReference type="SAM" id="Phobius"/>
    </source>
</evidence>
<feature type="non-terminal residue" evidence="3">
    <location>
        <position position="111"/>
    </location>
</feature>
<evidence type="ECO:0000313" key="3">
    <source>
        <dbReference type="EMBL" id="EJK49885.1"/>
    </source>
</evidence>
<dbReference type="EMBL" id="AGNL01044362">
    <property type="protein sequence ID" value="EJK49885.1"/>
    <property type="molecule type" value="Genomic_DNA"/>
</dbReference>
<dbReference type="OrthoDB" id="1738634at2759"/>
<keyword evidence="2" id="KW-1133">Transmembrane helix</keyword>
<reference evidence="3 4" key="1">
    <citation type="journal article" date="2012" name="Genome Biol.">
        <title>Genome and low-iron response of an oceanic diatom adapted to chronic iron limitation.</title>
        <authorList>
            <person name="Lommer M."/>
            <person name="Specht M."/>
            <person name="Roy A.S."/>
            <person name="Kraemer L."/>
            <person name="Andreson R."/>
            <person name="Gutowska M.A."/>
            <person name="Wolf J."/>
            <person name="Bergner S.V."/>
            <person name="Schilhabel M.B."/>
            <person name="Klostermeier U.C."/>
            <person name="Beiko R.G."/>
            <person name="Rosenstiel P."/>
            <person name="Hippler M."/>
            <person name="Laroche J."/>
        </authorList>
    </citation>
    <scope>NUCLEOTIDE SEQUENCE [LARGE SCALE GENOMIC DNA]</scope>
    <source>
        <strain evidence="3 4">CCMP1005</strain>
    </source>
</reference>
<comment type="caution">
    <text evidence="3">The sequence shown here is derived from an EMBL/GenBank/DDBJ whole genome shotgun (WGS) entry which is preliminary data.</text>
</comment>
<dbReference type="AlphaFoldDB" id="K0R9S3"/>
<evidence type="ECO:0000256" key="1">
    <source>
        <dbReference type="SAM" id="MobiDB-lite"/>
    </source>
</evidence>
<keyword evidence="2" id="KW-0812">Transmembrane</keyword>
<feature type="region of interest" description="Disordered" evidence="1">
    <location>
        <begin position="1"/>
        <end position="71"/>
    </location>
</feature>
<feature type="compositionally biased region" description="Basic and acidic residues" evidence="1">
    <location>
        <begin position="58"/>
        <end position="67"/>
    </location>
</feature>
<accession>K0R9S3</accession>
<organism evidence="3 4">
    <name type="scientific">Thalassiosira oceanica</name>
    <name type="common">Marine diatom</name>
    <dbReference type="NCBI Taxonomy" id="159749"/>
    <lineage>
        <taxon>Eukaryota</taxon>
        <taxon>Sar</taxon>
        <taxon>Stramenopiles</taxon>
        <taxon>Ochrophyta</taxon>
        <taxon>Bacillariophyta</taxon>
        <taxon>Coscinodiscophyceae</taxon>
        <taxon>Thalassiosirophycidae</taxon>
        <taxon>Thalassiosirales</taxon>
        <taxon>Thalassiosiraceae</taxon>
        <taxon>Thalassiosira</taxon>
    </lineage>
</organism>